<accession>A0ABU3AF59</accession>
<protein>
    <submittedName>
        <fullName evidence="1">Uncharacterized protein</fullName>
    </submittedName>
</protein>
<organism evidence="1 2">
    <name type="scientific">Streptomyces lancefieldiae</name>
    <dbReference type="NCBI Taxonomy" id="3075520"/>
    <lineage>
        <taxon>Bacteria</taxon>
        <taxon>Bacillati</taxon>
        <taxon>Actinomycetota</taxon>
        <taxon>Actinomycetes</taxon>
        <taxon>Kitasatosporales</taxon>
        <taxon>Streptomycetaceae</taxon>
        <taxon>Streptomyces</taxon>
    </lineage>
</organism>
<gene>
    <name evidence="1" type="ORF">RM812_00915</name>
</gene>
<dbReference type="EMBL" id="JAVRFH010000001">
    <property type="protein sequence ID" value="MDT0608811.1"/>
    <property type="molecule type" value="Genomic_DNA"/>
</dbReference>
<comment type="caution">
    <text evidence="1">The sequence shown here is derived from an EMBL/GenBank/DDBJ whole genome shotgun (WGS) entry which is preliminary data.</text>
</comment>
<evidence type="ECO:0000313" key="2">
    <source>
        <dbReference type="Proteomes" id="UP001180724"/>
    </source>
</evidence>
<proteinExistence type="predicted"/>
<reference evidence="1" key="1">
    <citation type="submission" date="2024-05" db="EMBL/GenBank/DDBJ databases">
        <title>30 novel species of actinomycetes from the DSMZ collection.</title>
        <authorList>
            <person name="Nouioui I."/>
        </authorList>
    </citation>
    <scope>NUCLEOTIDE SEQUENCE</scope>
    <source>
        <strain evidence="1">DSM 40712</strain>
    </source>
</reference>
<name>A0ABU3AF59_9ACTN</name>
<sequence>MTDQTTPLRDRITEALAKADGWQFRDGSDLYDLPNGRLMHYRDGADAVLAVLPATADQTTPLRDRIAAALMDLGHPQWDAAEGADAVLAVLPATTNHDTDTSAENADADTVANRAAQVISAMGADIRELKRERDRSRTAWHSARRRASVLSAEITRRAPLLGEYAAQIANLRTMYDASEARVSDLIDERDQVLETRTDRTAVLREAADAVFALEYDVMVGEEGDENMGSMREAWDVGTIHATQLLRRMADQAEVELRRMADKTAATETQAAEVLRVVARWAASSEGRDVLVEELADAGYRLPHACGNCEGIDPDTCLKSPDRPAVGARQDGARP</sequence>
<dbReference type="Proteomes" id="UP001180724">
    <property type="component" value="Unassembled WGS sequence"/>
</dbReference>
<dbReference type="RefSeq" id="WP_311570400.1">
    <property type="nucleotide sequence ID" value="NZ_JAVRFH010000001.1"/>
</dbReference>
<evidence type="ECO:0000313" key="1">
    <source>
        <dbReference type="EMBL" id="MDT0608811.1"/>
    </source>
</evidence>
<keyword evidence="2" id="KW-1185">Reference proteome</keyword>